<dbReference type="PRINTS" id="PR00080">
    <property type="entry name" value="SDRFAMILY"/>
</dbReference>
<proteinExistence type="inferred from homology"/>
<evidence type="ECO:0000259" key="3">
    <source>
        <dbReference type="SMART" id="SM00822"/>
    </source>
</evidence>
<evidence type="ECO:0000256" key="1">
    <source>
        <dbReference type="ARBA" id="ARBA00006484"/>
    </source>
</evidence>
<dbReference type="Proteomes" id="UP000445696">
    <property type="component" value="Unassembled WGS sequence"/>
</dbReference>
<accession>A0A845MHI8</accession>
<dbReference type="FunFam" id="3.40.50.720:FF:000084">
    <property type="entry name" value="Short-chain dehydrogenase reductase"/>
    <property type="match status" value="1"/>
</dbReference>
<evidence type="ECO:0000256" key="2">
    <source>
        <dbReference type="RuleBase" id="RU000363"/>
    </source>
</evidence>
<dbReference type="OrthoDB" id="9804774at2"/>
<dbReference type="EMBL" id="WTVA01000004">
    <property type="protein sequence ID" value="MZR22796.1"/>
    <property type="molecule type" value="Genomic_DNA"/>
</dbReference>
<dbReference type="SMART" id="SM00822">
    <property type="entry name" value="PKS_KR"/>
    <property type="match status" value="1"/>
</dbReference>
<gene>
    <name evidence="4" type="ORF">GQF03_10685</name>
</gene>
<dbReference type="InterPro" id="IPR020904">
    <property type="entry name" value="Sc_DH/Rdtase_CS"/>
</dbReference>
<dbReference type="RefSeq" id="WP_161339255.1">
    <property type="nucleotide sequence ID" value="NZ_JBHSDG010000004.1"/>
</dbReference>
<protein>
    <submittedName>
        <fullName evidence="4">SDR family oxidoreductase</fullName>
    </submittedName>
</protein>
<reference evidence="4 5" key="1">
    <citation type="journal article" date="2014" name="Int. J. Syst. Evol. Microbiol.">
        <title>Sneathiella chungangensis sp. nov., isolated from a marine sand, and emended description of the genus Sneathiella.</title>
        <authorList>
            <person name="Siamphan C."/>
            <person name="Kim H."/>
            <person name="Lee J.S."/>
            <person name="Kim W."/>
        </authorList>
    </citation>
    <scope>NUCLEOTIDE SEQUENCE [LARGE SCALE GENOMIC DNA]</scope>
    <source>
        <strain evidence="4 5">KCTC 32476</strain>
    </source>
</reference>
<keyword evidence="5" id="KW-1185">Reference proteome</keyword>
<evidence type="ECO:0000313" key="5">
    <source>
        <dbReference type="Proteomes" id="UP000445696"/>
    </source>
</evidence>
<dbReference type="PANTHER" id="PTHR45024:SF3">
    <property type="entry name" value="BLL2957 PROTEIN"/>
    <property type="match status" value="1"/>
</dbReference>
<dbReference type="InterPro" id="IPR002347">
    <property type="entry name" value="SDR_fam"/>
</dbReference>
<dbReference type="PROSITE" id="PS00061">
    <property type="entry name" value="ADH_SHORT"/>
    <property type="match status" value="1"/>
</dbReference>
<sequence>MSEGMVEGKVVVVTGGGRGIGRAISLMMASEGAKVVVNDIGASVAGEGTDGGPADEVVKEIKAAGGDAVASLHSVASASGGEAIVATAVDTFGRVDCVVNNAGILRDKYFHKMSAEEFEAVINVHLMGSFYVSSAAAKYFREQNSGSYIHITSNTGLIGNPGQANYGAAKLGIVGLSKGIAIDMARYNVRSNCISPSAWSRMVANIPLDTPERRRIAEMSEKFLSPEKNAPMAVFLASDAAKDITGQIFGTRGNELILFGHTRPVRSVHRSEGWTPQSIIDHGIKALQPSFVPLDVIMDVMGWEPV</sequence>
<dbReference type="PRINTS" id="PR00081">
    <property type="entry name" value="GDHRDH"/>
</dbReference>
<evidence type="ECO:0000313" key="4">
    <source>
        <dbReference type="EMBL" id="MZR22796.1"/>
    </source>
</evidence>
<dbReference type="InterPro" id="IPR036291">
    <property type="entry name" value="NAD(P)-bd_dom_sf"/>
</dbReference>
<dbReference type="SUPFAM" id="SSF51735">
    <property type="entry name" value="NAD(P)-binding Rossmann-fold domains"/>
    <property type="match status" value="1"/>
</dbReference>
<dbReference type="Pfam" id="PF00106">
    <property type="entry name" value="adh_short"/>
    <property type="match status" value="1"/>
</dbReference>
<organism evidence="4 5">
    <name type="scientific">Sneathiella chungangensis</name>
    <dbReference type="NCBI Taxonomy" id="1418234"/>
    <lineage>
        <taxon>Bacteria</taxon>
        <taxon>Pseudomonadati</taxon>
        <taxon>Pseudomonadota</taxon>
        <taxon>Alphaproteobacteria</taxon>
        <taxon>Sneathiellales</taxon>
        <taxon>Sneathiellaceae</taxon>
        <taxon>Sneathiella</taxon>
    </lineage>
</organism>
<dbReference type="AlphaFoldDB" id="A0A845MHI8"/>
<dbReference type="Gene3D" id="3.40.50.720">
    <property type="entry name" value="NAD(P)-binding Rossmann-like Domain"/>
    <property type="match status" value="1"/>
</dbReference>
<name>A0A845MHI8_9PROT</name>
<dbReference type="PANTHER" id="PTHR45024">
    <property type="entry name" value="DEHYDROGENASES, SHORT CHAIN"/>
    <property type="match status" value="1"/>
</dbReference>
<feature type="domain" description="Ketoreductase" evidence="3">
    <location>
        <begin position="9"/>
        <end position="202"/>
    </location>
</feature>
<dbReference type="InterPro" id="IPR057326">
    <property type="entry name" value="KR_dom"/>
</dbReference>
<dbReference type="InterPro" id="IPR051687">
    <property type="entry name" value="Peroxisomal_Beta-Oxidation"/>
</dbReference>
<comment type="similarity">
    <text evidence="1 2">Belongs to the short-chain dehydrogenases/reductases (SDR) family.</text>
</comment>
<comment type="caution">
    <text evidence="4">The sequence shown here is derived from an EMBL/GenBank/DDBJ whole genome shotgun (WGS) entry which is preliminary data.</text>
</comment>